<dbReference type="Gene3D" id="3.30.1490.100">
    <property type="entry name" value="DNA polymerase, Y-family, little finger domain"/>
    <property type="match status" value="1"/>
</dbReference>
<name>A0A5K7YLY7_9BACT</name>
<dbReference type="GO" id="GO:0003887">
    <property type="term" value="F:DNA-directed DNA polymerase activity"/>
    <property type="evidence" value="ECO:0007669"/>
    <property type="project" value="UniProtKB-KW"/>
</dbReference>
<evidence type="ECO:0000256" key="1">
    <source>
        <dbReference type="ARBA" id="ARBA00010945"/>
    </source>
</evidence>
<dbReference type="Proteomes" id="UP000427906">
    <property type="component" value="Chromosome"/>
</dbReference>
<dbReference type="GO" id="GO:0006281">
    <property type="term" value="P:DNA repair"/>
    <property type="evidence" value="ECO:0007669"/>
    <property type="project" value="InterPro"/>
</dbReference>
<evidence type="ECO:0000259" key="2">
    <source>
        <dbReference type="PROSITE" id="PS50173"/>
    </source>
</evidence>
<organism evidence="3 4">
    <name type="scientific">Desulfosarcina alkanivorans</name>
    <dbReference type="NCBI Taxonomy" id="571177"/>
    <lineage>
        <taxon>Bacteria</taxon>
        <taxon>Pseudomonadati</taxon>
        <taxon>Thermodesulfobacteriota</taxon>
        <taxon>Desulfobacteria</taxon>
        <taxon>Desulfobacterales</taxon>
        <taxon>Desulfosarcinaceae</taxon>
        <taxon>Desulfosarcina</taxon>
    </lineage>
</organism>
<accession>A0A5K7YLY7</accession>
<dbReference type="InterPro" id="IPR001126">
    <property type="entry name" value="UmuC"/>
</dbReference>
<dbReference type="Pfam" id="PF11799">
    <property type="entry name" value="IMS_C"/>
    <property type="match status" value="1"/>
</dbReference>
<protein>
    <submittedName>
        <fullName evidence="3">DNA polymerase IV</fullName>
    </submittedName>
</protein>
<dbReference type="Pfam" id="PF00817">
    <property type="entry name" value="IMS"/>
    <property type="match status" value="1"/>
</dbReference>
<dbReference type="Gene3D" id="3.40.1170.60">
    <property type="match status" value="1"/>
</dbReference>
<reference evidence="3 4" key="1">
    <citation type="submission" date="2019-11" db="EMBL/GenBank/DDBJ databases">
        <title>Comparative genomics of hydrocarbon-degrading Desulfosarcina strains.</title>
        <authorList>
            <person name="Watanabe M."/>
            <person name="Kojima H."/>
            <person name="Fukui M."/>
        </authorList>
    </citation>
    <scope>NUCLEOTIDE SEQUENCE [LARGE SCALE GENOMIC DNA]</scope>
    <source>
        <strain evidence="3 4">PL12</strain>
    </source>
</reference>
<dbReference type="SUPFAM" id="SSF56672">
    <property type="entry name" value="DNA/RNA polymerases"/>
    <property type="match status" value="1"/>
</dbReference>
<dbReference type="RefSeq" id="WP_155315633.1">
    <property type="nucleotide sequence ID" value="NZ_AP021874.1"/>
</dbReference>
<dbReference type="OrthoDB" id="9808813at2"/>
<proteinExistence type="inferred from homology"/>
<dbReference type="GO" id="GO:0003684">
    <property type="term" value="F:damaged DNA binding"/>
    <property type="evidence" value="ECO:0007669"/>
    <property type="project" value="InterPro"/>
</dbReference>
<gene>
    <name evidence="3" type="primary">dinB_1</name>
    <name evidence="3" type="ORF">DSCA_12940</name>
</gene>
<dbReference type="PANTHER" id="PTHR11076:SF33">
    <property type="entry name" value="DNA POLYMERASE KAPPA"/>
    <property type="match status" value="1"/>
</dbReference>
<dbReference type="Gene3D" id="3.30.70.270">
    <property type="match status" value="1"/>
</dbReference>
<dbReference type="KEGG" id="dalk:DSCA_12940"/>
<dbReference type="GO" id="GO:0042276">
    <property type="term" value="P:error-prone translesion synthesis"/>
    <property type="evidence" value="ECO:0007669"/>
    <property type="project" value="TreeGrafter"/>
</dbReference>
<dbReference type="InterPro" id="IPR017961">
    <property type="entry name" value="DNA_pol_Y-fam_little_finger"/>
</dbReference>
<evidence type="ECO:0000313" key="4">
    <source>
        <dbReference type="Proteomes" id="UP000427906"/>
    </source>
</evidence>
<dbReference type="EMBL" id="AP021874">
    <property type="protein sequence ID" value="BBO67364.1"/>
    <property type="molecule type" value="Genomic_DNA"/>
</dbReference>
<feature type="domain" description="UmuC" evidence="2">
    <location>
        <begin position="20"/>
        <end position="202"/>
    </location>
</feature>
<dbReference type="GO" id="GO:0009432">
    <property type="term" value="P:SOS response"/>
    <property type="evidence" value="ECO:0007669"/>
    <property type="project" value="TreeGrafter"/>
</dbReference>
<dbReference type="PROSITE" id="PS50173">
    <property type="entry name" value="UMUC"/>
    <property type="match status" value="1"/>
</dbReference>
<dbReference type="GO" id="GO:0005829">
    <property type="term" value="C:cytosol"/>
    <property type="evidence" value="ECO:0007669"/>
    <property type="project" value="TreeGrafter"/>
</dbReference>
<evidence type="ECO:0000313" key="3">
    <source>
        <dbReference type="EMBL" id="BBO67364.1"/>
    </source>
</evidence>
<dbReference type="PANTHER" id="PTHR11076">
    <property type="entry name" value="DNA REPAIR POLYMERASE UMUC / TRANSFERASE FAMILY MEMBER"/>
    <property type="match status" value="1"/>
</dbReference>
<dbReference type="InterPro" id="IPR043128">
    <property type="entry name" value="Rev_trsase/Diguanyl_cyclase"/>
</dbReference>
<comment type="similarity">
    <text evidence="1">Belongs to the DNA polymerase type-Y family.</text>
</comment>
<sequence>MTRNADIEFFTKPSAMERSIIHINVADFAVAVEQVLDRRLVGRPVIIAPQGAARAAVVDMSETAFQAGVRKHMPLNRALRRCRDARVLPPRPDRYGQAMARMLDAALPCSPLIEPGDGDGHLFVDVTGSSRLLGPPVDVAWRLGRRIRRDLGLAPIWSLATSKLIAKTATRLVKPLGEYIVEPGDEAAFLAPLPLFLVPGIERADLDRFNDFNITRVFQANGLTADQMQILLGHGGDVVRDRLHGIDPSPVRPVDQPTPRVVGCREFGDDTNHRPQVEGSLYRLVEQAGRQLRCQSLAARRIGLVLEYTDGVRRVRQTRAKPATANDFSLFTHARRLLILAWTRRVRLRCMTLVCDRLTYPPAQRLLFASERDIAEKQDRLVAAMDRIRRRFGTGALAMGRTLAA</sequence>
<dbReference type="InterPro" id="IPR050116">
    <property type="entry name" value="DNA_polymerase-Y"/>
</dbReference>
<dbReference type="AlphaFoldDB" id="A0A5K7YLY7"/>
<dbReference type="InterPro" id="IPR036775">
    <property type="entry name" value="DNA_pol_Y-fam_lit_finger_sf"/>
</dbReference>
<keyword evidence="4" id="KW-1185">Reference proteome</keyword>
<dbReference type="InterPro" id="IPR043502">
    <property type="entry name" value="DNA/RNA_pol_sf"/>
</dbReference>